<evidence type="ECO:0000313" key="1">
    <source>
        <dbReference type="EMBL" id="SUM30863.1"/>
    </source>
</evidence>
<reference evidence="1 2" key="1">
    <citation type="submission" date="2018-06" db="EMBL/GenBank/DDBJ databases">
        <authorList>
            <consortium name="Pathogen Informatics"/>
            <person name="Doyle S."/>
        </authorList>
    </citation>
    <scope>NUCLEOTIDE SEQUENCE [LARGE SCALE GENOMIC DNA]</scope>
    <source>
        <strain evidence="1 2">NCTC12195</strain>
    </source>
</reference>
<accession>A0A380FBI3</accession>
<protein>
    <submittedName>
        <fullName evidence="1">Uncharacterized protein</fullName>
    </submittedName>
</protein>
<gene>
    <name evidence="1" type="ORF">NCTC12195_00263</name>
</gene>
<organism evidence="1 2">
    <name type="scientific">Staphylococcus gallinarum</name>
    <dbReference type="NCBI Taxonomy" id="1293"/>
    <lineage>
        <taxon>Bacteria</taxon>
        <taxon>Bacillati</taxon>
        <taxon>Bacillota</taxon>
        <taxon>Bacilli</taxon>
        <taxon>Bacillales</taxon>
        <taxon>Staphylococcaceae</taxon>
        <taxon>Staphylococcus</taxon>
    </lineage>
</organism>
<proteinExistence type="predicted"/>
<dbReference type="AlphaFoldDB" id="A0A380FBI3"/>
<name>A0A380FBI3_STAGA</name>
<sequence length="45" mass="5285">MLALSWRSFDENGLYVDPYVAVTRNTGNWAEIGEELQEKYFNLIM</sequence>
<dbReference type="Proteomes" id="UP000255277">
    <property type="component" value="Unassembled WGS sequence"/>
</dbReference>
<evidence type="ECO:0000313" key="2">
    <source>
        <dbReference type="Proteomes" id="UP000255277"/>
    </source>
</evidence>
<dbReference type="EMBL" id="UHDK01000001">
    <property type="protein sequence ID" value="SUM30863.1"/>
    <property type="molecule type" value="Genomic_DNA"/>
</dbReference>